<evidence type="ECO:0000259" key="1">
    <source>
        <dbReference type="PROSITE" id="PS51832"/>
    </source>
</evidence>
<feature type="domain" description="HD-GYP" evidence="1">
    <location>
        <begin position="99"/>
        <end position="296"/>
    </location>
</feature>
<dbReference type="GO" id="GO:0016787">
    <property type="term" value="F:hydrolase activity"/>
    <property type="evidence" value="ECO:0007669"/>
    <property type="project" value="UniProtKB-KW"/>
</dbReference>
<dbReference type="SMART" id="SM00471">
    <property type="entry name" value="HDc"/>
    <property type="match status" value="1"/>
</dbReference>
<dbReference type="Proteomes" id="UP001596108">
    <property type="component" value="Unassembled WGS sequence"/>
</dbReference>
<name>A0ABW0R232_9BACL</name>
<proteinExistence type="predicted"/>
<keyword evidence="2" id="KW-0378">Hydrolase</keyword>
<dbReference type="EMBL" id="JBHSNC010000024">
    <property type="protein sequence ID" value="MFC5529269.1"/>
    <property type="molecule type" value="Genomic_DNA"/>
</dbReference>
<comment type="caution">
    <text evidence="2">The sequence shown here is derived from an EMBL/GenBank/DDBJ whole genome shotgun (WGS) entry which is preliminary data.</text>
</comment>
<protein>
    <submittedName>
        <fullName evidence="2">HD-GYP domain-containing protein</fullName>
        <ecNumber evidence="2">3.1.4.-</ecNumber>
    </submittedName>
</protein>
<dbReference type="SUPFAM" id="SSF109604">
    <property type="entry name" value="HD-domain/PDEase-like"/>
    <property type="match status" value="1"/>
</dbReference>
<dbReference type="EC" id="3.1.4.-" evidence="2"/>
<dbReference type="NCBIfam" id="TIGR00277">
    <property type="entry name" value="HDIG"/>
    <property type="match status" value="1"/>
</dbReference>
<dbReference type="Gene3D" id="1.10.3210.10">
    <property type="entry name" value="Hypothetical protein af1432"/>
    <property type="match status" value="1"/>
</dbReference>
<evidence type="ECO:0000313" key="2">
    <source>
        <dbReference type="EMBL" id="MFC5529269.1"/>
    </source>
</evidence>
<reference evidence="3" key="1">
    <citation type="journal article" date="2019" name="Int. J. Syst. Evol. Microbiol.">
        <title>The Global Catalogue of Microorganisms (GCM) 10K type strain sequencing project: providing services to taxonomists for standard genome sequencing and annotation.</title>
        <authorList>
            <consortium name="The Broad Institute Genomics Platform"/>
            <consortium name="The Broad Institute Genome Sequencing Center for Infectious Disease"/>
            <person name="Wu L."/>
            <person name="Ma J."/>
        </authorList>
    </citation>
    <scope>NUCLEOTIDE SEQUENCE [LARGE SCALE GENOMIC DNA]</scope>
    <source>
        <strain evidence="3">CGMCC 1.18578</strain>
    </source>
</reference>
<keyword evidence="3" id="KW-1185">Reference proteome</keyword>
<dbReference type="RefSeq" id="WP_378111141.1">
    <property type="nucleotide sequence ID" value="NZ_JBHSNC010000024.1"/>
</dbReference>
<dbReference type="Pfam" id="PF13487">
    <property type="entry name" value="HD_5"/>
    <property type="match status" value="1"/>
</dbReference>
<accession>A0ABW0R232</accession>
<dbReference type="PANTHER" id="PTHR43155:SF2">
    <property type="entry name" value="CYCLIC DI-GMP PHOSPHODIESTERASE PA4108"/>
    <property type="match status" value="1"/>
</dbReference>
<evidence type="ECO:0000313" key="3">
    <source>
        <dbReference type="Proteomes" id="UP001596108"/>
    </source>
</evidence>
<dbReference type="InterPro" id="IPR003607">
    <property type="entry name" value="HD/PDEase_dom"/>
</dbReference>
<organism evidence="2 3">
    <name type="scientific">Cohnella yongneupensis</name>
    <dbReference type="NCBI Taxonomy" id="425006"/>
    <lineage>
        <taxon>Bacteria</taxon>
        <taxon>Bacillati</taxon>
        <taxon>Bacillota</taxon>
        <taxon>Bacilli</taxon>
        <taxon>Bacillales</taxon>
        <taxon>Paenibacillaceae</taxon>
        <taxon>Cohnella</taxon>
    </lineage>
</organism>
<sequence length="337" mass="38349">MTASQRSWIGRRLKHDVHNARGIVLLPTAHPLSEEDLVKLSLHRISLSERDLEPLSKQEQALQALEESVISIQRLFEDIRFTGQIPIMDIRKDVLPAIVQSSEQLQVYPLLISMYSKDDYTYRHNIAVGAISSLIGRWMNLPEKELAILTMGAILHDVGKMRVPEHILNKRERLTEEEFEIMKQHTVFGYQLIQECNGLNWRSALIALQHHEREDGMGYPFGVEGARIDPLSKIVAIADVFHALTSDRVYRDASPFYEILHQMYTGTLGNFDTGILTMFTRRLMDGLIGCEVELTDGRIGRVVLIPPMDPTRPLIQSGDTFIDLSKESNVHMEQIVG</sequence>
<dbReference type="PANTHER" id="PTHR43155">
    <property type="entry name" value="CYCLIC DI-GMP PHOSPHODIESTERASE PA4108-RELATED"/>
    <property type="match status" value="1"/>
</dbReference>
<dbReference type="InterPro" id="IPR006675">
    <property type="entry name" value="HDIG_dom"/>
</dbReference>
<gene>
    <name evidence="2" type="ORF">ACFPQ4_07385</name>
</gene>
<dbReference type="CDD" id="cd00077">
    <property type="entry name" value="HDc"/>
    <property type="match status" value="1"/>
</dbReference>
<dbReference type="PROSITE" id="PS51832">
    <property type="entry name" value="HD_GYP"/>
    <property type="match status" value="1"/>
</dbReference>
<dbReference type="InterPro" id="IPR037522">
    <property type="entry name" value="HD_GYP_dom"/>
</dbReference>